<dbReference type="Proteomes" id="UP001567538">
    <property type="component" value="Unassembled WGS sequence"/>
</dbReference>
<dbReference type="PANTHER" id="PTHR33103">
    <property type="entry name" value="OS01G0153900 PROTEIN"/>
    <property type="match status" value="1"/>
</dbReference>
<dbReference type="Pfam" id="PF05056">
    <property type="entry name" value="DUF674"/>
    <property type="match status" value="1"/>
</dbReference>
<protein>
    <recommendedName>
        <fullName evidence="3">DUF674 family protein</fullName>
    </recommendedName>
</protein>
<comment type="caution">
    <text evidence="1">The sequence shown here is derived from an EMBL/GenBank/DDBJ whole genome shotgun (WGS) entry which is preliminary data.</text>
</comment>
<dbReference type="PANTHER" id="PTHR33103:SF27">
    <property type="entry name" value="OS04G0594700 PROTEIN"/>
    <property type="match status" value="1"/>
</dbReference>
<keyword evidence="2" id="KW-1185">Reference proteome</keyword>
<evidence type="ECO:0000313" key="1">
    <source>
        <dbReference type="EMBL" id="KAL1560810.1"/>
    </source>
</evidence>
<dbReference type="InterPro" id="IPR007750">
    <property type="entry name" value="DUF674"/>
</dbReference>
<dbReference type="AlphaFoldDB" id="A0ABD1HXU9"/>
<evidence type="ECO:0008006" key="3">
    <source>
        <dbReference type="Google" id="ProtNLM"/>
    </source>
</evidence>
<gene>
    <name evidence="1" type="ORF">AAHA92_10982</name>
</gene>
<proteinExistence type="predicted"/>
<evidence type="ECO:0000313" key="2">
    <source>
        <dbReference type="Proteomes" id="UP001567538"/>
    </source>
</evidence>
<reference evidence="1 2" key="1">
    <citation type="submission" date="2024-06" db="EMBL/GenBank/DDBJ databases">
        <title>A chromosome level genome sequence of Diviner's sage (Salvia divinorum).</title>
        <authorList>
            <person name="Ford S.A."/>
            <person name="Ro D.-K."/>
            <person name="Ness R.W."/>
            <person name="Phillips M.A."/>
        </authorList>
    </citation>
    <scope>NUCLEOTIDE SEQUENCE [LARGE SCALE GENOMIC DNA]</scope>
    <source>
        <strain evidence="1">SAF-2024a</strain>
        <tissue evidence="1">Leaf</tissue>
    </source>
</reference>
<name>A0ABD1HXU9_SALDI</name>
<dbReference type="EMBL" id="JBEAFC010000004">
    <property type="protein sequence ID" value="KAL1560810.1"/>
    <property type="molecule type" value="Genomic_DNA"/>
</dbReference>
<organism evidence="1 2">
    <name type="scientific">Salvia divinorum</name>
    <name type="common">Maria pastora</name>
    <name type="synonym">Diviner's sage</name>
    <dbReference type="NCBI Taxonomy" id="28513"/>
    <lineage>
        <taxon>Eukaryota</taxon>
        <taxon>Viridiplantae</taxon>
        <taxon>Streptophyta</taxon>
        <taxon>Embryophyta</taxon>
        <taxon>Tracheophyta</taxon>
        <taxon>Spermatophyta</taxon>
        <taxon>Magnoliopsida</taxon>
        <taxon>eudicotyledons</taxon>
        <taxon>Gunneridae</taxon>
        <taxon>Pentapetalae</taxon>
        <taxon>asterids</taxon>
        <taxon>lamiids</taxon>
        <taxon>Lamiales</taxon>
        <taxon>Lamiaceae</taxon>
        <taxon>Nepetoideae</taxon>
        <taxon>Mentheae</taxon>
        <taxon>Salviinae</taxon>
        <taxon>Salvia</taxon>
        <taxon>Salvia subgen. Calosphace</taxon>
    </lineage>
</organism>
<accession>A0ABD1HXU9</accession>
<sequence>MSEAEKGDTFSLKVVIDKERNKILFAAADRHFVDILLSFMTMPLGRIIKVLKQHYGDDLPTIGSLSSLYRSLSNLDSTHFVTDGAKQNLLNPTTSFEDECKRLKLDITDFQPAKYFYCSNKLRCGNKFKSISLYYDHAYFCNHCSKYYTMENKVATKESEACSSDGVWTIRGASFTILDDLQIFPDEIGLVQIMTLLDITDSNKAEVIQVDLGFNEIMKLLKASLTSPTPLSDVVLNKTTPMDSTSIPLHEISKEENPNSSSVSLKMVIHKSSGKLLYAQAKEDFVEFLFSFFNIPIGGAEHLMDGKACVKAIDNLYRSAAELIDDKYFKRPDAKKRLMNPILPHGCISKNQILPLVEECLPANYTTILSNFSSLNFPKGQGCYLQGPRTYQVTDDLIVTPFCHISVLSCLNSLKIPISDVEEREIQIGFKEALNILKASLTSTSALSNALLTQNSNKRIKEEV</sequence>